<protein>
    <recommendedName>
        <fullName evidence="3">PKD domain-containing protein</fullName>
    </recommendedName>
</protein>
<keyword evidence="2" id="KW-0677">Repeat</keyword>
<dbReference type="SMART" id="SM00089">
    <property type="entry name" value="PKD"/>
    <property type="match status" value="1"/>
</dbReference>
<dbReference type="InterPro" id="IPR015943">
    <property type="entry name" value="WD40/YVTN_repeat-like_dom_sf"/>
</dbReference>
<gene>
    <name evidence="4" type="ORF">GCM10009118_00900</name>
</gene>
<accession>A0ABP3XZ59</accession>
<dbReference type="Proteomes" id="UP001501126">
    <property type="component" value="Unassembled WGS sequence"/>
</dbReference>
<comment type="caution">
    <text evidence="4">The sequence shown here is derived from an EMBL/GenBank/DDBJ whole genome shotgun (WGS) entry which is preliminary data.</text>
</comment>
<organism evidence="4 5">
    <name type="scientific">Wandonia haliotis</name>
    <dbReference type="NCBI Taxonomy" id="574963"/>
    <lineage>
        <taxon>Bacteria</taxon>
        <taxon>Pseudomonadati</taxon>
        <taxon>Bacteroidota</taxon>
        <taxon>Flavobacteriia</taxon>
        <taxon>Flavobacteriales</taxon>
        <taxon>Crocinitomicaceae</taxon>
        <taxon>Wandonia</taxon>
    </lineage>
</organism>
<reference evidence="5" key="1">
    <citation type="journal article" date="2019" name="Int. J. Syst. Evol. Microbiol.">
        <title>The Global Catalogue of Microorganisms (GCM) 10K type strain sequencing project: providing services to taxonomists for standard genome sequencing and annotation.</title>
        <authorList>
            <consortium name="The Broad Institute Genomics Platform"/>
            <consortium name="The Broad Institute Genome Sequencing Center for Infectious Disease"/>
            <person name="Wu L."/>
            <person name="Ma J."/>
        </authorList>
    </citation>
    <scope>NUCLEOTIDE SEQUENCE [LARGE SCALE GENOMIC DNA]</scope>
    <source>
        <strain evidence="5">JCM 16083</strain>
    </source>
</reference>
<dbReference type="PROSITE" id="PS50093">
    <property type="entry name" value="PKD"/>
    <property type="match status" value="1"/>
</dbReference>
<dbReference type="NCBIfam" id="TIGR04183">
    <property type="entry name" value="Por_Secre_tail"/>
    <property type="match status" value="1"/>
</dbReference>
<dbReference type="Gene3D" id="2.60.40.10">
    <property type="entry name" value="Immunoglobulins"/>
    <property type="match status" value="1"/>
</dbReference>
<dbReference type="EMBL" id="BAAAFH010000002">
    <property type="protein sequence ID" value="GAA0873682.1"/>
    <property type="molecule type" value="Genomic_DNA"/>
</dbReference>
<evidence type="ECO:0000313" key="5">
    <source>
        <dbReference type="Proteomes" id="UP001501126"/>
    </source>
</evidence>
<dbReference type="InterPro" id="IPR035986">
    <property type="entry name" value="PKD_dom_sf"/>
</dbReference>
<dbReference type="Gene3D" id="2.130.10.10">
    <property type="entry name" value="YVTN repeat-like/Quinoprotein amine dehydrogenase"/>
    <property type="match status" value="3"/>
</dbReference>
<dbReference type="InterPro" id="IPR022409">
    <property type="entry name" value="PKD/Chitinase_dom"/>
</dbReference>
<name>A0ABP3XZ59_9FLAO</name>
<evidence type="ECO:0000256" key="2">
    <source>
        <dbReference type="ARBA" id="ARBA00022737"/>
    </source>
</evidence>
<sequence length="1035" mass="113527">MTGEDFFCKIDSMKKKFTLFLTFVCLVLTGFSQQWVSEMLDGNTNFYEVRQSFEEEWSGSEYVKGKGWKQFKRWEYFMEQRVYPSGDRIPVHAAYFERNNFVTSEQQVAKSRSATWQPMGPFEWSSTSYNPGLGRVNTVAVHPGNNQVIYVGTPSGGLWKTTNGGTSWVPLTDDFSAIGISGIVINPYNPDEVYVATGDGDGADTYSIGVLKSTDGGATWSVTGLVHTVMDYIVCRRMIMHPTDPLTILVATNVGVFKTVDGGNNWYLVATGSFRDIEFQPGNANRVYASSNRLYISENGGETFAPSSAVQLPQASVVNRMEIAVSPDQPDYVYVLCGKESDASFLGLYRSENAGTGFSLRTNSPNLFTYDEQGLESGGQSWYDMAIAVDPDNADNVFVGGINIWKSTNGGSNFQINTHWIWPGVYGYTHADIHFLAYDGSGIFCGSDGGIFYSGDQGASWEDLSSGMQISQFYRFGNSPLDAGLIIGGTQDNGSKLGVDQTWTHVMGGDGMEAAVNPTNPQILFCTQQYGYLNRSLDGGMSWELVMTGNGEEGRWVTPFVVLPVNKVIMGYENVWLSQDNGSSFTQISNFNSGETIREIAVAEQDHNVIYAALPGHLYKTTDGGTTWTDVMSNLPDLAITDIQIHPLDSDVVYLTTSGYNQGNKVFVSDNGGVSWQNISGNLPNLPANTLVLQRETNGGVYVGMDVGIYYIDSTLGNWAPFDDALPNVIVSELEIHYPTGKIRAATFGRGVWESDLFSVPELEPIADFSYLPEGYCVSDPIVFYDASLYASPSWQWYFPGGVPATSTAQSPSVQYTVSGEYIASLVVQNQFGTDSIAKTVTVIRGENALLVELVTDDYPEETAWTITDNQGQVWENQSGYSDANTAFQYNLCLPAGCYTFRITDAYSDGICCDFGTGSYSLVSSEGVIATGGTFGSEDVVTFCFDDHSGVKEEEIETLLVYPNPTNEKVMVVNPGGSYQELYILDLLGRKLATFPISGKEKLEIDLSVFSEGTYLFVVHSRDKTTSHRVTYTGN</sequence>
<dbReference type="InterPro" id="IPR013783">
    <property type="entry name" value="Ig-like_fold"/>
</dbReference>
<feature type="domain" description="PKD" evidence="3">
    <location>
        <begin position="765"/>
        <end position="843"/>
    </location>
</feature>
<dbReference type="InterPro" id="IPR026444">
    <property type="entry name" value="Secre_tail"/>
</dbReference>
<keyword evidence="5" id="KW-1185">Reference proteome</keyword>
<dbReference type="Pfam" id="PF15902">
    <property type="entry name" value="Sortilin-Vps10"/>
    <property type="match status" value="1"/>
</dbReference>
<evidence type="ECO:0000313" key="4">
    <source>
        <dbReference type="EMBL" id="GAA0873682.1"/>
    </source>
</evidence>
<dbReference type="CDD" id="cd00146">
    <property type="entry name" value="PKD"/>
    <property type="match status" value="1"/>
</dbReference>
<dbReference type="InterPro" id="IPR000601">
    <property type="entry name" value="PKD_dom"/>
</dbReference>
<dbReference type="PANTHER" id="PTHR43739:SF5">
    <property type="entry name" value="EXO-ALPHA-SIALIDASE"/>
    <property type="match status" value="1"/>
</dbReference>
<dbReference type="InterPro" id="IPR052025">
    <property type="entry name" value="Xyloglucanase_GH74"/>
</dbReference>
<dbReference type="SUPFAM" id="SSF110296">
    <property type="entry name" value="Oligoxyloglucan reducing end-specific cellobiohydrolase"/>
    <property type="match status" value="3"/>
</dbReference>
<dbReference type="SUPFAM" id="SSF49299">
    <property type="entry name" value="PKD domain"/>
    <property type="match status" value="1"/>
</dbReference>
<proteinExistence type="predicted"/>
<dbReference type="InterPro" id="IPR031778">
    <property type="entry name" value="Sortilin_N"/>
</dbReference>
<dbReference type="Pfam" id="PF18962">
    <property type="entry name" value="Por_Secre_tail"/>
    <property type="match status" value="1"/>
</dbReference>
<dbReference type="PANTHER" id="PTHR43739">
    <property type="entry name" value="XYLOGLUCANASE (EUROFUNG)"/>
    <property type="match status" value="1"/>
</dbReference>
<evidence type="ECO:0000256" key="1">
    <source>
        <dbReference type="ARBA" id="ARBA00022729"/>
    </source>
</evidence>
<evidence type="ECO:0000259" key="3">
    <source>
        <dbReference type="PROSITE" id="PS50093"/>
    </source>
</evidence>
<keyword evidence="1" id="KW-0732">Signal</keyword>